<proteinExistence type="predicted"/>
<dbReference type="Proteomes" id="UP001335648">
    <property type="component" value="Unassembled WGS sequence"/>
</dbReference>
<keyword evidence="3" id="KW-1185">Reference proteome</keyword>
<protein>
    <submittedName>
        <fullName evidence="2">Uncharacterized protein</fullName>
    </submittedName>
</protein>
<evidence type="ECO:0000313" key="3">
    <source>
        <dbReference type="Proteomes" id="UP001335648"/>
    </source>
</evidence>
<feature type="region of interest" description="Disordered" evidence="1">
    <location>
        <begin position="1"/>
        <end position="22"/>
    </location>
</feature>
<comment type="caution">
    <text evidence="2">The sequence shown here is derived from an EMBL/GenBank/DDBJ whole genome shotgun (WGS) entry which is preliminary data.</text>
</comment>
<evidence type="ECO:0000313" key="2">
    <source>
        <dbReference type="EMBL" id="KAK5877813.1"/>
    </source>
</evidence>
<accession>A0AAN8B3H6</accession>
<evidence type="ECO:0000256" key="1">
    <source>
        <dbReference type="SAM" id="MobiDB-lite"/>
    </source>
</evidence>
<feature type="region of interest" description="Disordered" evidence="1">
    <location>
        <begin position="63"/>
        <end position="85"/>
    </location>
</feature>
<dbReference type="AlphaFoldDB" id="A0AAN8B3H6"/>
<sequence>MEPENVQEAACGSVDGGGRAWSVGRQRPVLVAGLWDERWKEEAAGGGPRRPFIYFDPRSAHARLPRRAERPCPRSHLAAPPPVSS</sequence>
<name>A0AAN8B3H6_9TELE</name>
<organism evidence="2 3">
    <name type="scientific">Champsocephalus esox</name>
    <name type="common">pike icefish</name>
    <dbReference type="NCBI Taxonomy" id="159716"/>
    <lineage>
        <taxon>Eukaryota</taxon>
        <taxon>Metazoa</taxon>
        <taxon>Chordata</taxon>
        <taxon>Craniata</taxon>
        <taxon>Vertebrata</taxon>
        <taxon>Euteleostomi</taxon>
        <taxon>Actinopterygii</taxon>
        <taxon>Neopterygii</taxon>
        <taxon>Teleostei</taxon>
        <taxon>Neoteleostei</taxon>
        <taxon>Acanthomorphata</taxon>
        <taxon>Eupercaria</taxon>
        <taxon>Perciformes</taxon>
        <taxon>Notothenioidei</taxon>
        <taxon>Channichthyidae</taxon>
        <taxon>Champsocephalus</taxon>
    </lineage>
</organism>
<gene>
    <name evidence="2" type="ORF">CesoFtcFv8_025287</name>
</gene>
<reference evidence="2 3" key="1">
    <citation type="journal article" date="2023" name="Mol. Biol. Evol.">
        <title>Genomics of Secondarily Temperate Adaptation in the Only Non-Antarctic Icefish.</title>
        <authorList>
            <person name="Rivera-Colon A.G."/>
            <person name="Rayamajhi N."/>
            <person name="Minhas B.F."/>
            <person name="Madrigal G."/>
            <person name="Bilyk K.T."/>
            <person name="Yoon V."/>
            <person name="Hune M."/>
            <person name="Gregory S."/>
            <person name="Cheng C.H.C."/>
            <person name="Catchen J.M."/>
        </authorList>
    </citation>
    <scope>NUCLEOTIDE SEQUENCE [LARGE SCALE GENOMIC DNA]</scope>
    <source>
        <strain evidence="2">JC2023a</strain>
    </source>
</reference>
<dbReference type="EMBL" id="JAULUE010002066">
    <property type="protein sequence ID" value="KAK5877813.1"/>
    <property type="molecule type" value="Genomic_DNA"/>
</dbReference>